<dbReference type="EMBL" id="CP060790">
    <property type="protein sequence ID" value="QNP60795.1"/>
    <property type="molecule type" value="Genomic_DNA"/>
</dbReference>
<gene>
    <name evidence="3" type="ORF">H9L24_08535</name>
</gene>
<proteinExistence type="predicted"/>
<organism evidence="3 4">
    <name type="scientific">Paenacidovorax monticola</name>
    <dbReference type="NCBI Taxonomy" id="1926868"/>
    <lineage>
        <taxon>Bacteria</taxon>
        <taxon>Pseudomonadati</taxon>
        <taxon>Pseudomonadota</taxon>
        <taxon>Betaproteobacteria</taxon>
        <taxon>Burkholderiales</taxon>
        <taxon>Comamonadaceae</taxon>
        <taxon>Paenacidovorax</taxon>
    </lineage>
</organism>
<dbReference type="AlphaFoldDB" id="A0A7H0HJS9"/>
<dbReference type="Proteomes" id="UP000516057">
    <property type="component" value="Chromosome"/>
</dbReference>
<evidence type="ECO:0000256" key="1">
    <source>
        <dbReference type="SAM" id="MobiDB-lite"/>
    </source>
</evidence>
<evidence type="ECO:0000313" key="4">
    <source>
        <dbReference type="Proteomes" id="UP000516057"/>
    </source>
</evidence>
<dbReference type="Gene3D" id="3.40.50.880">
    <property type="match status" value="1"/>
</dbReference>
<dbReference type="InterPro" id="IPR002818">
    <property type="entry name" value="DJ-1/PfpI"/>
</dbReference>
<feature type="region of interest" description="Disordered" evidence="1">
    <location>
        <begin position="27"/>
        <end position="52"/>
    </location>
</feature>
<evidence type="ECO:0000313" key="3">
    <source>
        <dbReference type="EMBL" id="QNP60795.1"/>
    </source>
</evidence>
<dbReference type="SUPFAM" id="SSF52317">
    <property type="entry name" value="Class I glutamine amidotransferase-like"/>
    <property type="match status" value="1"/>
</dbReference>
<name>A0A7H0HJS9_9BURK</name>
<dbReference type="GO" id="GO:0006355">
    <property type="term" value="P:regulation of DNA-templated transcription"/>
    <property type="evidence" value="ECO:0007669"/>
    <property type="project" value="TreeGrafter"/>
</dbReference>
<dbReference type="RefSeq" id="WP_187737775.1">
    <property type="nucleotide sequence ID" value="NZ_CP060790.1"/>
</dbReference>
<dbReference type="KEGG" id="amon:H9L24_08535"/>
<dbReference type="InterPro" id="IPR029062">
    <property type="entry name" value="Class_I_gatase-like"/>
</dbReference>
<reference evidence="3 4" key="1">
    <citation type="submission" date="2020-08" db="EMBL/GenBank/DDBJ databases">
        <title>Genome sequence of Acidovorax monticola KACC 19171T.</title>
        <authorList>
            <person name="Hyun D.-W."/>
            <person name="Bae J.-W."/>
        </authorList>
    </citation>
    <scope>NUCLEOTIDE SEQUENCE [LARGE SCALE GENOMIC DNA]</scope>
    <source>
        <strain evidence="3 4">KACC 19171</strain>
    </source>
</reference>
<accession>A0A7H0HJS9</accession>
<dbReference type="PANTHER" id="PTHR43130">
    <property type="entry name" value="ARAC-FAMILY TRANSCRIPTIONAL REGULATOR"/>
    <property type="match status" value="1"/>
</dbReference>
<dbReference type="Pfam" id="PF01965">
    <property type="entry name" value="DJ-1_PfpI"/>
    <property type="match status" value="1"/>
</dbReference>
<feature type="compositionally biased region" description="Pro residues" evidence="1">
    <location>
        <begin position="27"/>
        <end position="36"/>
    </location>
</feature>
<evidence type="ECO:0000259" key="2">
    <source>
        <dbReference type="Pfam" id="PF01965"/>
    </source>
</evidence>
<dbReference type="InterPro" id="IPR052158">
    <property type="entry name" value="INH-QAR"/>
</dbReference>
<sequence length="389" mass="41430">MPLLPSLSRWLLAVAACCATSGCSLPPEPLRSPPSPAALQHGEASIAARQPRRARPTVAVLAHPEGTETTDFLVPHALLQRSGVATVHAVAPRAGRIPLMPALEVEVNWDLARFDAQYPEGADYVIVPALHRSDDPAVLRWLQRQHRQGATVLAICAGSLVLAQAGLLDGRGYTGHWWDRETLRRQARQAHFVPDRRLWMDQGVGTTTGVSASLPATLALIDAIAPGMGAHMAREAGLAGWSLGHASAAFALGPGDIWAVVRNSALWWRHTSIPIAVEDGMDDAALALVADAWSRTYQSQAEAVAARAGPVRLASGLPLYARTDAAEYLRAAPMPASRHARQPAACALARSLSAIAAHQGERTAGWVAKQLEYLPPQEAAALQCSGFEE</sequence>
<feature type="domain" description="DJ-1/PfpI" evidence="2">
    <location>
        <begin position="58"/>
        <end position="216"/>
    </location>
</feature>
<keyword evidence="4" id="KW-1185">Reference proteome</keyword>
<protein>
    <submittedName>
        <fullName evidence="3">DJ-1/PfpI family protein</fullName>
    </submittedName>
</protein>
<dbReference type="PANTHER" id="PTHR43130:SF2">
    <property type="entry name" value="DJ-1_PFPI DOMAIN-CONTAINING PROTEIN"/>
    <property type="match status" value="1"/>
</dbReference>